<accession>A0A2H0R3H3</accession>
<evidence type="ECO:0000256" key="9">
    <source>
        <dbReference type="HAMAP-Rule" id="MF_01897"/>
    </source>
</evidence>
<reference evidence="14 15" key="1">
    <citation type="submission" date="2017-09" db="EMBL/GenBank/DDBJ databases">
        <title>Depth-based differentiation of microbial function through sediment-hosted aquifers and enrichment of novel symbionts in the deep terrestrial subsurface.</title>
        <authorList>
            <person name="Probst A.J."/>
            <person name="Ladd B."/>
            <person name="Jarett J.K."/>
            <person name="Geller-Mcgrath D.E."/>
            <person name="Sieber C.M."/>
            <person name="Emerson J.B."/>
            <person name="Anantharaman K."/>
            <person name="Thomas B.C."/>
            <person name="Malmstrom R."/>
            <person name="Stieglmeier M."/>
            <person name="Klingl A."/>
            <person name="Woyke T."/>
            <person name="Ryan C.M."/>
            <person name="Banfield J.F."/>
        </authorList>
    </citation>
    <scope>NUCLEOTIDE SEQUENCE [LARGE SCALE GENOMIC DNA]</scope>
    <source>
        <strain evidence="14">CG10_big_fil_rev_8_21_14_0_10_46_23</strain>
    </source>
</reference>
<comment type="function">
    <text evidence="9">A type II topoisomerase that negatively supercoils closed circular double-stranded (ds) DNA in an ATP-dependent manner to modulate DNA topology and maintain chromosomes in an underwound state. Negative supercoiling favors strand separation, and DNA replication, transcription, recombination and repair, all of which involve strand separation. Also able to catalyze the interconversion of other topological isomers of dsDNA rings, including catenanes and knotted rings. Type II topoisomerases break and join 2 DNA strands simultaneously in an ATP-dependent manner.</text>
</comment>
<keyword evidence="5 9" id="KW-0799">Topoisomerase</keyword>
<gene>
    <name evidence="9" type="primary">gyrA</name>
    <name evidence="14" type="ORF">COV31_02885</name>
</gene>
<evidence type="ECO:0000256" key="3">
    <source>
        <dbReference type="ARBA" id="ARBA00022741"/>
    </source>
</evidence>
<evidence type="ECO:0000256" key="7">
    <source>
        <dbReference type="ARBA" id="ARBA00023235"/>
    </source>
</evidence>
<evidence type="ECO:0000256" key="8">
    <source>
        <dbReference type="ARBA" id="ARBA00063644"/>
    </source>
</evidence>
<evidence type="ECO:0000313" key="15">
    <source>
        <dbReference type="Proteomes" id="UP000230232"/>
    </source>
</evidence>
<evidence type="ECO:0000256" key="4">
    <source>
        <dbReference type="ARBA" id="ARBA00022840"/>
    </source>
</evidence>
<dbReference type="GO" id="GO:0005737">
    <property type="term" value="C:cytoplasm"/>
    <property type="evidence" value="ECO:0007669"/>
    <property type="project" value="UniProtKB-SubCell"/>
</dbReference>
<dbReference type="AlphaFoldDB" id="A0A2H0R3H3"/>
<dbReference type="CDD" id="cd00187">
    <property type="entry name" value="TOP4c"/>
    <property type="match status" value="1"/>
</dbReference>
<organism evidence="14 15">
    <name type="scientific">Candidatus Yanofskybacteria bacterium CG10_big_fil_rev_8_21_14_0_10_46_23</name>
    <dbReference type="NCBI Taxonomy" id="1975098"/>
    <lineage>
        <taxon>Bacteria</taxon>
        <taxon>Candidatus Yanofskyibacteriota</taxon>
    </lineage>
</organism>
<comment type="subcellular location">
    <subcellularLocation>
        <location evidence="9">Cytoplasm</location>
    </subcellularLocation>
</comment>
<keyword evidence="11" id="KW-0175">Coiled coil</keyword>
<keyword evidence="6 9" id="KW-0238">DNA-binding</keyword>
<feature type="short sequence motif" description="GyrA-box" evidence="9">
    <location>
        <begin position="540"/>
        <end position="546"/>
    </location>
</feature>
<keyword evidence="7 9" id="KW-0413">Isomerase</keyword>
<comment type="subunit">
    <text evidence="8">Heterotetramer composed of ParC and ParE.</text>
</comment>
<dbReference type="InterPro" id="IPR006691">
    <property type="entry name" value="GyrA/parC_rep"/>
</dbReference>
<dbReference type="Gene3D" id="3.30.1360.40">
    <property type="match status" value="1"/>
</dbReference>
<comment type="caution">
    <text evidence="14">The sequence shown here is derived from an EMBL/GenBank/DDBJ whole genome shotgun (WGS) entry which is preliminary data.</text>
</comment>
<dbReference type="InterPro" id="IPR013757">
    <property type="entry name" value="Topo_IIA_A_a_sf"/>
</dbReference>
<evidence type="ECO:0000256" key="2">
    <source>
        <dbReference type="ARBA" id="ARBA00008263"/>
    </source>
</evidence>
<evidence type="ECO:0000256" key="12">
    <source>
        <dbReference type="SAM" id="MobiDB-lite"/>
    </source>
</evidence>
<dbReference type="GO" id="GO:0009330">
    <property type="term" value="C:DNA topoisomerase type II (double strand cut, ATP-hydrolyzing) complex"/>
    <property type="evidence" value="ECO:0007669"/>
    <property type="project" value="TreeGrafter"/>
</dbReference>
<dbReference type="Gene3D" id="1.10.268.10">
    <property type="entry name" value="Topoisomerase, domain 3"/>
    <property type="match status" value="1"/>
</dbReference>
<dbReference type="EMBL" id="PCXO01000012">
    <property type="protein sequence ID" value="PIR41063.1"/>
    <property type="molecule type" value="Genomic_DNA"/>
</dbReference>
<dbReference type="InterPro" id="IPR035516">
    <property type="entry name" value="Gyrase/topoIV_suA_C"/>
</dbReference>
<dbReference type="NCBIfam" id="TIGR01063">
    <property type="entry name" value="gyrA"/>
    <property type="match status" value="1"/>
</dbReference>
<dbReference type="InterPro" id="IPR013758">
    <property type="entry name" value="Topo_IIA_A/C_ab"/>
</dbReference>
<proteinExistence type="inferred from homology"/>
<dbReference type="InterPro" id="IPR005743">
    <property type="entry name" value="GyrA"/>
</dbReference>
<keyword evidence="9" id="KW-0963">Cytoplasm</keyword>
<dbReference type="GO" id="GO:0005524">
    <property type="term" value="F:ATP binding"/>
    <property type="evidence" value="ECO:0007669"/>
    <property type="project" value="UniProtKB-UniRule"/>
</dbReference>
<dbReference type="Gene3D" id="2.120.10.90">
    <property type="entry name" value="DNA gyrase/topoisomerase IV, subunit A, C-terminal"/>
    <property type="match status" value="1"/>
</dbReference>
<dbReference type="Pfam" id="PF03989">
    <property type="entry name" value="DNA_gyraseA_C"/>
    <property type="match status" value="6"/>
</dbReference>
<dbReference type="GO" id="GO:0006261">
    <property type="term" value="P:DNA-templated DNA replication"/>
    <property type="evidence" value="ECO:0007669"/>
    <property type="project" value="UniProtKB-UniRule"/>
</dbReference>
<evidence type="ECO:0000256" key="1">
    <source>
        <dbReference type="ARBA" id="ARBA00000185"/>
    </source>
</evidence>
<keyword evidence="3 9" id="KW-0547">Nucleotide-binding</keyword>
<dbReference type="PROSITE" id="PS52040">
    <property type="entry name" value="TOPO_IIA"/>
    <property type="match status" value="1"/>
</dbReference>
<dbReference type="HAMAP" id="MF_01897">
    <property type="entry name" value="GyrA"/>
    <property type="match status" value="1"/>
</dbReference>
<feature type="region of interest" description="Disordered" evidence="12">
    <location>
        <begin position="1"/>
        <end position="21"/>
    </location>
</feature>
<dbReference type="Pfam" id="PF00521">
    <property type="entry name" value="DNA_topoisoIV"/>
    <property type="match status" value="1"/>
</dbReference>
<dbReference type="SMART" id="SM00434">
    <property type="entry name" value="TOP4c"/>
    <property type="match status" value="1"/>
</dbReference>
<dbReference type="NCBIfam" id="NF004043">
    <property type="entry name" value="PRK05560.1"/>
    <property type="match status" value="1"/>
</dbReference>
<dbReference type="GO" id="GO:0005694">
    <property type="term" value="C:chromosome"/>
    <property type="evidence" value="ECO:0007669"/>
    <property type="project" value="InterPro"/>
</dbReference>
<dbReference type="EC" id="5.6.2.2" evidence="9"/>
<dbReference type="Proteomes" id="UP000230232">
    <property type="component" value="Unassembled WGS sequence"/>
</dbReference>
<evidence type="ECO:0000256" key="10">
    <source>
        <dbReference type="PROSITE-ProRule" id="PRU01384"/>
    </source>
</evidence>
<feature type="compositionally biased region" description="Basic and acidic residues" evidence="12">
    <location>
        <begin position="1"/>
        <end position="13"/>
    </location>
</feature>
<dbReference type="PANTHER" id="PTHR43493">
    <property type="entry name" value="DNA GYRASE/TOPOISOMERASE SUBUNIT A"/>
    <property type="match status" value="1"/>
</dbReference>
<dbReference type="GO" id="GO:0003677">
    <property type="term" value="F:DNA binding"/>
    <property type="evidence" value="ECO:0007669"/>
    <property type="project" value="UniProtKB-UniRule"/>
</dbReference>
<feature type="coiled-coil region" evidence="11">
    <location>
        <begin position="450"/>
        <end position="477"/>
    </location>
</feature>
<evidence type="ECO:0000259" key="13">
    <source>
        <dbReference type="PROSITE" id="PS52040"/>
    </source>
</evidence>
<dbReference type="FunFam" id="2.120.10.90:FF:000005">
    <property type="entry name" value="DNA topoisomerase 4 subunit A"/>
    <property type="match status" value="1"/>
</dbReference>
<evidence type="ECO:0000256" key="5">
    <source>
        <dbReference type="ARBA" id="ARBA00023029"/>
    </source>
</evidence>
<dbReference type="InterPro" id="IPR050220">
    <property type="entry name" value="Type_II_DNA_Topoisomerases"/>
</dbReference>
<comment type="subunit">
    <text evidence="9">Heterotetramer, composed of two GyrA and two GyrB chains. In the heterotetramer, GyrA contains the active site tyrosine that forms a transient covalent intermediate with DNA, while GyrB binds cofactors and catalyzes ATP hydrolysis.</text>
</comment>
<comment type="catalytic activity">
    <reaction evidence="1 9 10">
        <text>ATP-dependent breakage, passage and rejoining of double-stranded DNA.</text>
        <dbReference type="EC" id="5.6.2.2"/>
    </reaction>
</comment>
<dbReference type="Gene3D" id="3.90.199.10">
    <property type="entry name" value="Topoisomerase II, domain 5"/>
    <property type="match status" value="1"/>
</dbReference>
<dbReference type="SUPFAM" id="SSF56719">
    <property type="entry name" value="Type II DNA topoisomerase"/>
    <property type="match status" value="1"/>
</dbReference>
<evidence type="ECO:0000256" key="11">
    <source>
        <dbReference type="SAM" id="Coils"/>
    </source>
</evidence>
<comment type="miscellaneous">
    <text evidence="9">Few gyrases are as efficient as E.coli at forming negative supercoils. Not all organisms have 2 type II topoisomerases; in organisms with a single type II topoisomerase this enzyme also has to decatenate newly replicated chromosomes.</text>
</comment>
<dbReference type="FunFam" id="1.10.268.10:FF:000001">
    <property type="entry name" value="DNA gyrase subunit A"/>
    <property type="match status" value="1"/>
</dbReference>
<protein>
    <recommendedName>
        <fullName evidence="9">DNA gyrase subunit A</fullName>
        <ecNumber evidence="9">5.6.2.2</ecNumber>
    </recommendedName>
</protein>
<sequence>MDSKDKGKSKLTTEPDTPVENLKSREIVEEMRSSYLDYAMSVIVQRALPDVRDGLKPVHRRILYAMQDQGLRSSSRYRKSAQVVGRVMGHYHPHGDSAIYDSMVRMAQNFAMRYELVDGQGNFGSIDGDSAAAMRYTEARMTRIADEILADIDKDTVDFIDNYDGSTKEPAFLPAKIPNLLMNGSVGIAVGMATNIPPHNLSELIDGLTFLIENPEAGVDQLIDFVKGPDFPTGGTIYNARDIRQAYATGKGPVIIRGTAEIVENKGNFQIIISEIPYQVNKSKLIEKIAALVKDKKLEGIKDLRDESDKEGIRIALDLKKDAFPKKILNGLYKYTELQKAFHFNMLALVNGIQPQILSLKSILEEFIEHRRLVVIRRSKFELKKAQERAHILEGLSKALDNIDKVIETIKKSKTKEEAQINLIAKFKFSELQARAILEMRLQSLAGLERKKIEDELAEKQRLIKELTELLKSVKKILGVVKSELVEIKKNYGDERRTKIIKSAIREIGDEELVPEEDSLFMLTRDGYIKRVDPAGFKTQKRGGKGLIGMTTKDEDSISQFFVANTHDDILFFTGNGRVFQTKGYEVPVSSRTAKGRAIVNFLDLGKNDTITAVIPITKENSGQFLIMTTAQGVVKRLKIEALKNVRSSGLIAINLNGEDKLKWVHQTSGQDEVVIVSSDGNAIRFKESDVRAMGRTAAGVIGMRLEAGVQVVGMEVVGADNKNPELLVVMENGYGKRTGLKNYKLQKRGGKGILTAKINTKTGPLVSAHITTPEDEEIIAVSKKGVVIKTNIVSISVLGRATQGVRIMKINAGDGVASVVVI</sequence>
<comment type="similarity">
    <text evidence="2 9">Belongs to the type II topoisomerase GyrA/ParC subunit family.</text>
</comment>
<dbReference type="FunFam" id="3.30.1360.40:FF:000002">
    <property type="entry name" value="DNA gyrase subunit A"/>
    <property type="match status" value="1"/>
</dbReference>
<dbReference type="GO" id="GO:0006265">
    <property type="term" value="P:DNA topological change"/>
    <property type="evidence" value="ECO:0007669"/>
    <property type="project" value="UniProtKB-UniRule"/>
</dbReference>
<keyword evidence="4 9" id="KW-0067">ATP-binding</keyword>
<dbReference type="PANTHER" id="PTHR43493:SF5">
    <property type="entry name" value="DNA GYRASE SUBUNIT A, CHLOROPLASTIC_MITOCHONDRIAL"/>
    <property type="match status" value="1"/>
</dbReference>
<name>A0A2H0R3H3_9BACT</name>
<dbReference type="InterPro" id="IPR002205">
    <property type="entry name" value="Topo_IIA_dom_A"/>
</dbReference>
<evidence type="ECO:0000256" key="6">
    <source>
        <dbReference type="ARBA" id="ARBA00023125"/>
    </source>
</evidence>
<dbReference type="InterPro" id="IPR013760">
    <property type="entry name" value="Topo_IIA-like_dom_sf"/>
</dbReference>
<evidence type="ECO:0000313" key="14">
    <source>
        <dbReference type="EMBL" id="PIR41063.1"/>
    </source>
</evidence>
<feature type="domain" description="Topo IIA-type catalytic" evidence="13">
    <location>
        <begin position="48"/>
        <end position="513"/>
    </location>
</feature>
<dbReference type="FunFam" id="3.90.199.10:FF:000001">
    <property type="entry name" value="DNA gyrase subunit A"/>
    <property type="match status" value="1"/>
</dbReference>
<dbReference type="SUPFAM" id="SSF101904">
    <property type="entry name" value="GyrA/ParC C-terminal domain-like"/>
    <property type="match status" value="1"/>
</dbReference>
<dbReference type="NCBIfam" id="NF004044">
    <property type="entry name" value="PRK05561.1"/>
    <property type="match status" value="1"/>
</dbReference>
<dbReference type="GO" id="GO:0034335">
    <property type="term" value="F:DNA negative supercoiling activity"/>
    <property type="evidence" value="ECO:0007669"/>
    <property type="project" value="UniProtKB-ARBA"/>
</dbReference>
<feature type="active site" description="O-(5'-phospho-DNA)-tyrosine intermediate" evidence="9 10">
    <location>
        <position position="136"/>
    </location>
</feature>